<dbReference type="SMART" id="SM00267">
    <property type="entry name" value="GGDEF"/>
    <property type="match status" value="1"/>
</dbReference>
<organism evidence="3 4">
    <name type="scientific">Sporosarcina thermotolerans</name>
    <dbReference type="NCBI Taxonomy" id="633404"/>
    <lineage>
        <taxon>Bacteria</taxon>
        <taxon>Bacillati</taxon>
        <taxon>Bacillota</taxon>
        <taxon>Bacilli</taxon>
        <taxon>Bacillales</taxon>
        <taxon>Caryophanaceae</taxon>
        <taxon>Sporosarcina</taxon>
    </lineage>
</organism>
<dbReference type="NCBIfam" id="TIGR00254">
    <property type="entry name" value="GGDEF"/>
    <property type="match status" value="1"/>
</dbReference>
<keyword evidence="1" id="KW-1133">Transmembrane helix</keyword>
<dbReference type="AlphaFoldDB" id="A0AAW9AAD3"/>
<feature type="transmembrane region" description="Helical" evidence="1">
    <location>
        <begin position="24"/>
        <end position="46"/>
    </location>
</feature>
<reference evidence="3 4" key="1">
    <citation type="submission" date="2023-06" db="EMBL/GenBank/DDBJ databases">
        <title>Sporosarcina sp. nov., isolated from Korean traditional fermented seafood 'Jeotgal'.</title>
        <authorList>
            <person name="Yang A.I."/>
            <person name="Shin N.-R."/>
        </authorList>
    </citation>
    <scope>NUCLEOTIDE SEQUENCE [LARGE SCALE GENOMIC DNA]</scope>
    <source>
        <strain evidence="3 4">KCTC43456</strain>
    </source>
</reference>
<protein>
    <submittedName>
        <fullName evidence="3">GGDEF domain-containing protein</fullName>
        <ecNumber evidence="3">2.7.7.65</ecNumber>
    </submittedName>
</protein>
<evidence type="ECO:0000313" key="4">
    <source>
        <dbReference type="Proteomes" id="UP001271648"/>
    </source>
</evidence>
<name>A0AAW9AAD3_9BACL</name>
<dbReference type="Proteomes" id="UP001271648">
    <property type="component" value="Unassembled WGS sequence"/>
</dbReference>
<dbReference type="GO" id="GO:0052621">
    <property type="term" value="F:diguanylate cyclase activity"/>
    <property type="evidence" value="ECO:0007669"/>
    <property type="project" value="UniProtKB-EC"/>
</dbReference>
<dbReference type="CDD" id="cd01949">
    <property type="entry name" value="GGDEF"/>
    <property type="match status" value="1"/>
</dbReference>
<feature type="domain" description="GGDEF" evidence="2">
    <location>
        <begin position="378"/>
        <end position="511"/>
    </location>
</feature>
<dbReference type="Gene3D" id="3.30.70.270">
    <property type="match status" value="1"/>
</dbReference>
<keyword evidence="1" id="KW-0812">Transmembrane</keyword>
<feature type="transmembrane region" description="Helical" evidence="1">
    <location>
        <begin position="322"/>
        <end position="344"/>
    </location>
</feature>
<dbReference type="SUPFAM" id="SSF55073">
    <property type="entry name" value="Nucleotide cyclase"/>
    <property type="match status" value="1"/>
</dbReference>
<dbReference type="InterPro" id="IPR043128">
    <property type="entry name" value="Rev_trsase/Diguanyl_cyclase"/>
</dbReference>
<keyword evidence="3" id="KW-0808">Transferase</keyword>
<comment type="caution">
    <text evidence="3">The sequence shown here is derived from an EMBL/GenBank/DDBJ whole genome shotgun (WGS) entry which is preliminary data.</text>
</comment>
<evidence type="ECO:0000313" key="3">
    <source>
        <dbReference type="EMBL" id="MDW0118437.1"/>
    </source>
</evidence>
<evidence type="ECO:0000256" key="1">
    <source>
        <dbReference type="SAM" id="Phobius"/>
    </source>
</evidence>
<keyword evidence="4" id="KW-1185">Reference proteome</keyword>
<dbReference type="PANTHER" id="PTHR46663">
    <property type="entry name" value="DIGUANYLATE CYCLASE DGCT-RELATED"/>
    <property type="match status" value="1"/>
</dbReference>
<sequence length="514" mass="59001">MVYNDTKGIIQLSWKGNSKLLNNFRLKLTIILIVFSLIISIIIAVFDYTKLRKTIMTAQETQISMAEDKIIGNLSTIDKIYELFDEQTSEVMQANTMELLERYEDNPDFRNWDFEMLKEEFEMDVFILDHTNTIIHSSFVEDVGTNFEECCPRFSNLLDERRQCTLFTTDGMDIQSRTGEVKKFSYMPTPDNKYLIELGFLLEDQDIFNQFNFLDTIDELVKENDTINSITVYNSGGTPIGVKTENFEQRFIQSPHKEVFEKVRGSAKPDELVLHEDGGRVTYRYIPYSADEKKGFSTERVVEIAYNNQEMAGLLKEYKNQFILQLLVILFGSVGLSFFIARLVSQPIHMAFHDSLTGLNNRHAFEDEISRRLEQKDRSFGLMMIDLDNFKCVNDELGHGEGDRILKIAAATIDEVIGADNFAARVGGDEFVVLVDMKNSPNVEAIANHLLQTMNERMDAQLSDEKIRTSISIGVVVATETDTFESLYKKADMALYESKDRGKNQFNFYESAFS</sequence>
<dbReference type="Pfam" id="PF00990">
    <property type="entry name" value="GGDEF"/>
    <property type="match status" value="1"/>
</dbReference>
<keyword evidence="1" id="KW-0472">Membrane</keyword>
<dbReference type="EMBL" id="JAUBDJ010000013">
    <property type="protein sequence ID" value="MDW0118437.1"/>
    <property type="molecule type" value="Genomic_DNA"/>
</dbReference>
<dbReference type="PROSITE" id="PS50887">
    <property type="entry name" value="GGDEF"/>
    <property type="match status" value="1"/>
</dbReference>
<evidence type="ECO:0000259" key="2">
    <source>
        <dbReference type="PROSITE" id="PS50887"/>
    </source>
</evidence>
<gene>
    <name evidence="3" type="ORF">QTL97_16020</name>
</gene>
<dbReference type="RefSeq" id="WP_317941245.1">
    <property type="nucleotide sequence ID" value="NZ_JAUBDJ010000013.1"/>
</dbReference>
<dbReference type="InterPro" id="IPR000160">
    <property type="entry name" value="GGDEF_dom"/>
</dbReference>
<proteinExistence type="predicted"/>
<dbReference type="PANTHER" id="PTHR46663:SF4">
    <property type="entry name" value="DIGUANYLATE CYCLASE DGCT-RELATED"/>
    <property type="match status" value="1"/>
</dbReference>
<dbReference type="InterPro" id="IPR052163">
    <property type="entry name" value="DGC-Regulatory_Protein"/>
</dbReference>
<dbReference type="EC" id="2.7.7.65" evidence="3"/>
<dbReference type="InterPro" id="IPR029787">
    <property type="entry name" value="Nucleotide_cyclase"/>
</dbReference>
<keyword evidence="3" id="KW-0548">Nucleotidyltransferase</keyword>
<accession>A0AAW9AAD3</accession>